<evidence type="ECO:0000256" key="2">
    <source>
        <dbReference type="ARBA" id="ARBA00022676"/>
    </source>
</evidence>
<evidence type="ECO:0000256" key="1">
    <source>
        <dbReference type="ARBA" id="ARBA00009995"/>
    </source>
</evidence>
<evidence type="ECO:0000256" key="3">
    <source>
        <dbReference type="ARBA" id="ARBA00022679"/>
    </source>
</evidence>
<sequence>MNLFILFTLFMCSVDAYKVLLIYSLPVRSIGILGEGHLRNLIDSGHEVTYITVYPLKNHKYGNKLQQIDVSDNVKSLPDNGIMDIGAIMHNGVPMNDVGTLQEISVHNAILTFENENVRKLINDPNVRFDVVISDLYETEVYAAFAALYNCPMIWSYSMGAQSSVLQLIDQPTNPAYTVDYLSSNTLPLSFQQRVEELWALIKWNIMKRFFLIPKEEAAYEKYFGPVLAKRGRRLPNYKELIYNASLIFGNEHHAVGNLPSTPQNFKFIGGSHIESPAKPLPKDLQSLMDNPKDGVIYFSMGSTWQSKDIPNDVTEGLLKVFGELKQTVIWKYEADLQNLPKNVHILKWAPQQSILAHPNCLFFISHGGLLSSTEAIHFGVPTIGVPIFFDQFLNVNRAVTKGYAIYVPLTTNLPHDLKPAIETMLSDSGYRRKAWELSKIYHDRPVSPGAEVVHWVEHVIRTGGAPHLRSPALHVPLYQKFYLDLAVVLILSFYVLTLAIKSIFCKSTKTKQRSDSKKTKRN</sequence>
<feature type="transmembrane region" description="Helical" evidence="4">
    <location>
        <begin position="482"/>
        <end position="505"/>
    </location>
</feature>
<dbReference type="PANTHER" id="PTHR48043:SF159">
    <property type="entry name" value="EG:EG0003.4 PROTEIN-RELATED"/>
    <property type="match status" value="1"/>
</dbReference>
<protein>
    <submittedName>
        <fullName evidence="7">UDP-glucosyltransferase 2-like</fullName>
    </submittedName>
</protein>
<keyword evidence="3" id="KW-0808">Transferase</keyword>
<organism evidence="6 7">
    <name type="scientific">Galleria mellonella</name>
    <name type="common">Greater wax moth</name>
    <dbReference type="NCBI Taxonomy" id="7137"/>
    <lineage>
        <taxon>Eukaryota</taxon>
        <taxon>Metazoa</taxon>
        <taxon>Ecdysozoa</taxon>
        <taxon>Arthropoda</taxon>
        <taxon>Hexapoda</taxon>
        <taxon>Insecta</taxon>
        <taxon>Pterygota</taxon>
        <taxon>Neoptera</taxon>
        <taxon>Endopterygota</taxon>
        <taxon>Lepidoptera</taxon>
        <taxon>Glossata</taxon>
        <taxon>Ditrysia</taxon>
        <taxon>Pyraloidea</taxon>
        <taxon>Pyralidae</taxon>
        <taxon>Galleriinae</taxon>
        <taxon>Galleria</taxon>
    </lineage>
</organism>
<keyword evidence="4" id="KW-1133">Transmembrane helix</keyword>
<evidence type="ECO:0000256" key="5">
    <source>
        <dbReference type="SAM" id="SignalP"/>
    </source>
</evidence>
<name>A0ABM3MYE2_GALME</name>
<reference evidence="7" key="1">
    <citation type="submission" date="2025-08" db="UniProtKB">
        <authorList>
            <consortium name="RefSeq"/>
        </authorList>
    </citation>
    <scope>IDENTIFICATION</scope>
    <source>
        <tissue evidence="7">Whole larvae</tissue>
    </source>
</reference>
<keyword evidence="6" id="KW-1185">Reference proteome</keyword>
<dbReference type="Pfam" id="PF00201">
    <property type="entry name" value="UDPGT"/>
    <property type="match status" value="1"/>
</dbReference>
<dbReference type="Proteomes" id="UP001652740">
    <property type="component" value="Unplaced"/>
</dbReference>
<dbReference type="GeneID" id="113517616"/>
<keyword evidence="5" id="KW-0732">Signal</keyword>
<comment type="similarity">
    <text evidence="1">Belongs to the UDP-glycosyltransferase family.</text>
</comment>
<evidence type="ECO:0000313" key="7">
    <source>
        <dbReference type="RefSeq" id="XP_052756309.1"/>
    </source>
</evidence>
<accession>A0ABM3MYE2</accession>
<evidence type="ECO:0000313" key="6">
    <source>
        <dbReference type="Proteomes" id="UP001652740"/>
    </source>
</evidence>
<gene>
    <name evidence="7" type="primary">LOC113517616</name>
</gene>
<dbReference type="CDD" id="cd03784">
    <property type="entry name" value="GT1_Gtf-like"/>
    <property type="match status" value="1"/>
</dbReference>
<feature type="signal peptide" evidence="5">
    <location>
        <begin position="1"/>
        <end position="16"/>
    </location>
</feature>
<feature type="chain" id="PRO_5046574140" evidence="5">
    <location>
        <begin position="17"/>
        <end position="523"/>
    </location>
</feature>
<proteinExistence type="inferred from homology"/>
<dbReference type="InterPro" id="IPR050271">
    <property type="entry name" value="UDP-glycosyltransferase"/>
</dbReference>
<keyword evidence="4" id="KW-0472">Membrane</keyword>
<keyword evidence="2" id="KW-0328">Glycosyltransferase</keyword>
<evidence type="ECO:0000256" key="4">
    <source>
        <dbReference type="SAM" id="Phobius"/>
    </source>
</evidence>
<keyword evidence="4" id="KW-0812">Transmembrane</keyword>
<dbReference type="Gene3D" id="3.40.50.2000">
    <property type="entry name" value="Glycogen Phosphorylase B"/>
    <property type="match status" value="1"/>
</dbReference>
<dbReference type="PANTHER" id="PTHR48043">
    <property type="entry name" value="EG:EG0003.4 PROTEIN-RELATED"/>
    <property type="match status" value="1"/>
</dbReference>
<dbReference type="InterPro" id="IPR002213">
    <property type="entry name" value="UDP_glucos_trans"/>
</dbReference>
<dbReference type="SUPFAM" id="SSF53756">
    <property type="entry name" value="UDP-Glycosyltransferase/glycogen phosphorylase"/>
    <property type="match status" value="1"/>
</dbReference>
<dbReference type="RefSeq" id="XP_052756309.1">
    <property type="nucleotide sequence ID" value="XM_052900349.1"/>
</dbReference>